<gene>
    <name evidence="1" type="ORF">DFR74_111258</name>
</gene>
<dbReference type="AlphaFoldDB" id="A0A366DBX1"/>
<organism evidence="1 2">
    <name type="scientific">Nocardia puris</name>
    <dbReference type="NCBI Taxonomy" id="208602"/>
    <lineage>
        <taxon>Bacteria</taxon>
        <taxon>Bacillati</taxon>
        <taxon>Actinomycetota</taxon>
        <taxon>Actinomycetes</taxon>
        <taxon>Mycobacteriales</taxon>
        <taxon>Nocardiaceae</taxon>
        <taxon>Nocardia</taxon>
    </lineage>
</organism>
<proteinExistence type="predicted"/>
<name>A0A366DBX1_9NOCA</name>
<protein>
    <submittedName>
        <fullName evidence="1">Uncharacterized protein</fullName>
    </submittedName>
</protein>
<dbReference type="EMBL" id="QNRE01000011">
    <property type="protein sequence ID" value="RBO87551.1"/>
    <property type="molecule type" value="Genomic_DNA"/>
</dbReference>
<comment type="caution">
    <text evidence="1">The sequence shown here is derived from an EMBL/GenBank/DDBJ whole genome shotgun (WGS) entry which is preliminary data.</text>
</comment>
<evidence type="ECO:0000313" key="1">
    <source>
        <dbReference type="EMBL" id="RBO87551.1"/>
    </source>
</evidence>
<dbReference type="RefSeq" id="WP_067505157.1">
    <property type="nucleotide sequence ID" value="NZ_QNRE01000011.1"/>
</dbReference>
<reference evidence="1 2" key="1">
    <citation type="submission" date="2018-06" db="EMBL/GenBank/DDBJ databases">
        <title>Genomic Encyclopedia of Type Strains, Phase IV (KMG-IV): sequencing the most valuable type-strain genomes for metagenomic binning, comparative biology and taxonomic classification.</title>
        <authorList>
            <person name="Goeker M."/>
        </authorList>
    </citation>
    <scope>NUCLEOTIDE SEQUENCE [LARGE SCALE GENOMIC DNA]</scope>
    <source>
        <strain evidence="1 2">DSM 44599</strain>
    </source>
</reference>
<dbReference type="STRING" id="1210090.GCA_001613185_01405"/>
<evidence type="ECO:0000313" key="2">
    <source>
        <dbReference type="Proteomes" id="UP000252586"/>
    </source>
</evidence>
<keyword evidence="2" id="KW-1185">Reference proteome</keyword>
<sequence length="110" mass="11753">MPSSIHLPCLVHGITVRHSYSNDDDITVVFGKLATAYLERADAHSLLTQLATALGTVPPEPLRDLAEVLHDLEFAGATTVADTIRDALTALGLSLPEYTPALEKSETTPC</sequence>
<accession>A0A366DBX1</accession>
<dbReference type="Proteomes" id="UP000252586">
    <property type="component" value="Unassembled WGS sequence"/>
</dbReference>